<reference evidence="1" key="1">
    <citation type="submission" date="2022-06" db="EMBL/GenBank/DDBJ databases">
        <title>Gramella sediminis sp. nov., isolated from deep-sea sediment of the Indian Ocean.</title>
        <authorList>
            <person name="Yang L."/>
        </authorList>
    </citation>
    <scope>NUCLEOTIDE SEQUENCE</scope>
    <source>
        <strain evidence="1">HMD3159</strain>
    </source>
</reference>
<gene>
    <name evidence="1" type="ORF">NE848_10470</name>
</gene>
<protein>
    <submittedName>
        <fullName evidence="1">DUF3095 domain-containing protein</fullName>
    </submittedName>
</protein>
<dbReference type="RefSeq" id="WP_252113233.1">
    <property type="nucleotide sequence ID" value="NZ_JAMSCK010000003.1"/>
</dbReference>
<dbReference type="Proteomes" id="UP001155077">
    <property type="component" value="Unassembled WGS sequence"/>
</dbReference>
<dbReference type="InterPro" id="IPR021445">
    <property type="entry name" value="DUF3095"/>
</dbReference>
<proteinExistence type="predicted"/>
<dbReference type="Pfam" id="PF11294">
    <property type="entry name" value="DUF3095"/>
    <property type="match status" value="1"/>
</dbReference>
<comment type="caution">
    <text evidence="1">The sequence shown here is derived from an EMBL/GenBank/DDBJ whole genome shotgun (WGS) entry which is preliminary data.</text>
</comment>
<dbReference type="EMBL" id="JAMSCK010000003">
    <property type="protein sequence ID" value="MCM8569806.1"/>
    <property type="molecule type" value="Genomic_DNA"/>
</dbReference>
<organism evidence="1 2">
    <name type="scientific">Gramella jeungdoensis</name>
    <dbReference type="NCBI Taxonomy" id="708091"/>
    <lineage>
        <taxon>Bacteria</taxon>
        <taxon>Pseudomonadati</taxon>
        <taxon>Bacteroidota</taxon>
        <taxon>Flavobacteriia</taxon>
        <taxon>Flavobacteriales</taxon>
        <taxon>Flavobacteriaceae</taxon>
        <taxon>Christiangramia</taxon>
    </lineage>
</organism>
<evidence type="ECO:0000313" key="1">
    <source>
        <dbReference type="EMBL" id="MCM8569806.1"/>
    </source>
</evidence>
<name>A0ABT0Z246_9FLAO</name>
<evidence type="ECO:0000313" key="2">
    <source>
        <dbReference type="Proteomes" id="UP001155077"/>
    </source>
</evidence>
<keyword evidence="2" id="KW-1185">Reference proteome</keyword>
<sequence>MSASNNDFYSNLLVHKLPVSKLVAKKALFNEVPQNWHILVSDIRDSTSAIQKGHHHEVNLVATGSVIAVLNQAFKSNVRVPFFFGGDGSVLIIPEDLLEKSLTVLSKHKTNSSDNFGLDLRVGNVPVSEVYNHNLELKLARTQITSLLNIPLVLGKGLQFAEQQIKGNESAQSLNLDSVELDLSGMECKWDRIEPPRNDQEVISLIIDGCGNEEPSIVYSKVLKKIDKIYGSPLQRKPITAAKLKLKASLRQIRAEMKAKLGKSDPSYLIRNWLMGRFGEIYLKKTQAGRNYIQKLVELTDNLTIDGRINTVITGTSSQRKSLLEYLDHLESASKIKYGYHVSRQSILSCYVWDLQTNDHIHFVDGGNGGYTSAARNLKAKLA</sequence>
<accession>A0ABT0Z246</accession>